<dbReference type="Proteomes" id="UP000278586">
    <property type="component" value="Segment"/>
</dbReference>
<evidence type="ECO:0000256" key="1">
    <source>
        <dbReference type="SAM" id="Coils"/>
    </source>
</evidence>
<dbReference type="EMBL" id="MH779504">
    <property type="protein sequence ID" value="AYD83906.1"/>
    <property type="molecule type" value="Genomic_DNA"/>
</dbReference>
<dbReference type="KEGG" id="vg:55005280"/>
<evidence type="ECO:0000313" key="2">
    <source>
        <dbReference type="EMBL" id="AYD83906.1"/>
    </source>
</evidence>
<accession>A0A386KFB5</accession>
<keyword evidence="1" id="KW-0175">Coiled coil</keyword>
<gene>
    <name evidence="2" type="primary">46</name>
    <name evidence="2" type="ORF">SEA_GETALONG_46</name>
</gene>
<protein>
    <submittedName>
        <fullName evidence="2">Uncharacterized protein</fullName>
    </submittedName>
</protein>
<feature type="coiled-coil region" evidence="1">
    <location>
        <begin position="56"/>
        <end position="90"/>
    </location>
</feature>
<evidence type="ECO:0000313" key="3">
    <source>
        <dbReference type="Proteomes" id="UP000278586"/>
    </source>
</evidence>
<keyword evidence="3" id="KW-1185">Reference proteome</keyword>
<reference evidence="2 3" key="1">
    <citation type="submission" date="2018-08" db="EMBL/GenBank/DDBJ databases">
        <authorList>
            <person name="King R.A."/>
            <person name="Ngong N.B."/>
            <person name="Xu E.M."/>
            <person name="Austin H.D."/>
            <person name="Shervin T.J."/>
            <person name="Anderson J.K."/>
            <person name="Watkins T.N."/>
            <person name="Gaffney B.L."/>
            <person name="Staples A.K."/>
            <person name="Rinehart C.A."/>
            <person name="Rowland N.S."/>
            <person name="Garlena R.A."/>
            <person name="Russell D.A."/>
            <person name="Pope W.H."/>
            <person name="Jacobs-Sera D."/>
            <person name="Hendrix R.W."/>
            <person name="Hatfull G.F."/>
        </authorList>
    </citation>
    <scope>NUCLEOTIDE SEQUENCE [LARGE SCALE GENOMIC DNA]</scope>
</reference>
<dbReference type="GeneID" id="55005280"/>
<name>A0A386KFB5_9CAUD</name>
<dbReference type="RefSeq" id="YP_009814159.1">
    <property type="nucleotide sequence ID" value="NC_048083.1"/>
</dbReference>
<proteinExistence type="predicted"/>
<sequence length="92" mass="10319">MSDLDLDAIEARANAATRGPWKMGKRSWPDVVMTPYGCLWNPGTGRINDIEDGEFVAHAREDIPALIARIRQLEADNQDLVNELRELGERDA</sequence>
<organism evidence="2 3">
    <name type="scientific">Gordonia phage Getalong</name>
    <dbReference type="NCBI Taxonomy" id="2315531"/>
    <lineage>
        <taxon>Viruses</taxon>
        <taxon>Duplodnaviria</taxon>
        <taxon>Heunggongvirae</taxon>
        <taxon>Uroviricota</taxon>
        <taxon>Caudoviricetes</taxon>
        <taxon>Langleyhallvirinae</taxon>
        <taxon>Getalongvirus</taxon>
        <taxon>Getalongvirus getalong</taxon>
    </lineage>
</organism>